<dbReference type="EMBL" id="CP002685">
    <property type="protein sequence ID" value="ANM62936.1"/>
    <property type="molecule type" value="Genomic_DNA"/>
</dbReference>
<evidence type="ECO:0000313" key="2">
    <source>
        <dbReference type="EMBL" id="ANM62936.1"/>
    </source>
</evidence>
<name>A0A1P8B203_ARATH</name>
<accession>A0A1P8B203</accession>
<evidence type="ECO:0000313" key="1">
    <source>
        <dbReference type="Araport" id="AT2G27313"/>
    </source>
</evidence>
<dbReference type="Proteomes" id="UP000006548">
    <property type="component" value="Chromosome 2"/>
</dbReference>
<dbReference type="AlphaFoldDB" id="A0A1P8B203"/>
<gene>
    <name evidence="1 2" type="ordered locus">At2g27313</name>
</gene>
<organism evidence="2 3">
    <name type="scientific">Arabidopsis thaliana</name>
    <name type="common">Mouse-ear cress</name>
    <dbReference type="NCBI Taxonomy" id="3702"/>
    <lineage>
        <taxon>Eukaryota</taxon>
        <taxon>Viridiplantae</taxon>
        <taxon>Streptophyta</taxon>
        <taxon>Embryophyta</taxon>
        <taxon>Tracheophyta</taxon>
        <taxon>Spermatophyta</taxon>
        <taxon>Magnoliopsida</taxon>
        <taxon>eudicotyledons</taxon>
        <taxon>Gunneridae</taxon>
        <taxon>Pentapetalae</taxon>
        <taxon>rosids</taxon>
        <taxon>malvids</taxon>
        <taxon>Brassicales</taxon>
        <taxon>Brassicaceae</taxon>
        <taxon>Camelineae</taxon>
        <taxon>Arabidopsis</taxon>
    </lineage>
</organism>
<reference evidence="3" key="2">
    <citation type="journal article" date="2017" name="Plant J.">
        <title>Araport11: a complete reannotation of the Arabidopsis thaliana reference genome.</title>
        <authorList>
            <person name="Cheng C.Y."/>
            <person name="Krishnakumar V."/>
            <person name="Chan A.P."/>
            <person name="Thibaud-Nissen F."/>
            <person name="Schobel S."/>
            <person name="Town C.D."/>
        </authorList>
    </citation>
    <scope>GENOME REANNOTATION</scope>
    <source>
        <strain evidence="3">cv. Columbia</strain>
    </source>
</reference>
<dbReference type="GeneID" id="28718308"/>
<keyword evidence="3" id="KW-1185">Reference proteome</keyword>
<evidence type="ECO:0000313" key="3">
    <source>
        <dbReference type="Proteomes" id="UP000006548"/>
    </source>
</evidence>
<dbReference type="RefSeq" id="NP_001325057.1">
    <property type="nucleotide sequence ID" value="NM_001336112.1"/>
</dbReference>
<protein>
    <submittedName>
        <fullName evidence="2">Uncharacterized protein</fullName>
    </submittedName>
</protein>
<dbReference type="Araport" id="AT2G27313"/>
<proteinExistence type="predicted"/>
<dbReference type="KEGG" id="ath:AT2G27313"/>
<sequence length="67" mass="7336">MKIICSLKIDDDMTSHLITVHIMRTQGASHKIDANLLRDVSNKGFGLAQNPECCGYAGFNLSGSERL</sequence>
<dbReference type="TAIR" id="AT2G27313"/>
<dbReference type="InParanoid" id="A0A1P8B203"/>
<reference evidence="2 3" key="1">
    <citation type="journal article" date="1999" name="Nature">
        <title>Sequence and analysis of chromosome 2 of the plant Arabidopsis thaliana.</title>
        <authorList>
            <person name="Lin X."/>
            <person name="Kaul S."/>
            <person name="Rounsley S."/>
            <person name="Shea T.P."/>
            <person name="Benito M.I."/>
            <person name="Town C.D."/>
            <person name="Fujii C.Y."/>
            <person name="Mason T."/>
            <person name="Bowman C.L."/>
            <person name="Barnstead M."/>
            <person name="Feldblyum T.V."/>
            <person name="Buell C.R."/>
            <person name="Ketchum K.A."/>
            <person name="Lee J."/>
            <person name="Ronning C.M."/>
            <person name="Koo H.L."/>
            <person name="Moffat K.S."/>
            <person name="Cronin L.A."/>
            <person name="Shen M."/>
            <person name="Pai G."/>
            <person name="Van Aken S."/>
            <person name="Umayam L."/>
            <person name="Tallon L.J."/>
            <person name="Gill J.E."/>
            <person name="Adams M.D."/>
            <person name="Carrera A.J."/>
            <person name="Creasy T.H."/>
            <person name="Goodman H.M."/>
            <person name="Somerville C.R."/>
            <person name="Copenhaver G.P."/>
            <person name="Preuss D."/>
            <person name="Nierman W.C."/>
            <person name="White O."/>
            <person name="Eisen J.A."/>
            <person name="Salzberg S.L."/>
            <person name="Fraser C.M."/>
            <person name="Venter J.C."/>
        </authorList>
    </citation>
    <scope>NUCLEOTIDE SEQUENCE [LARGE SCALE GENOMIC DNA]</scope>
    <source>
        <strain evidence="3">cv. Columbia</strain>
    </source>
</reference>
<dbReference type="ExpressionAtlas" id="A0A1P8B203">
    <property type="expression patterns" value="baseline and differential"/>
</dbReference>
<dbReference type="ProteomicsDB" id="197752"/>